<protein>
    <submittedName>
        <fullName evidence="2">Uncharacterized protein</fullName>
    </submittedName>
</protein>
<dbReference type="AlphaFoldDB" id="A0A2H9ZXJ1"/>
<evidence type="ECO:0000313" key="2">
    <source>
        <dbReference type="EMBL" id="PKA47993.1"/>
    </source>
</evidence>
<dbReference type="Proteomes" id="UP000236161">
    <property type="component" value="Unassembled WGS sequence"/>
</dbReference>
<accession>A0A2H9ZXJ1</accession>
<organism evidence="2 3">
    <name type="scientific">Apostasia shenzhenica</name>
    <dbReference type="NCBI Taxonomy" id="1088818"/>
    <lineage>
        <taxon>Eukaryota</taxon>
        <taxon>Viridiplantae</taxon>
        <taxon>Streptophyta</taxon>
        <taxon>Embryophyta</taxon>
        <taxon>Tracheophyta</taxon>
        <taxon>Spermatophyta</taxon>
        <taxon>Magnoliopsida</taxon>
        <taxon>Liliopsida</taxon>
        <taxon>Asparagales</taxon>
        <taxon>Orchidaceae</taxon>
        <taxon>Apostasioideae</taxon>
        <taxon>Apostasia</taxon>
    </lineage>
</organism>
<evidence type="ECO:0000313" key="3">
    <source>
        <dbReference type="Proteomes" id="UP000236161"/>
    </source>
</evidence>
<sequence length="105" mass="11665">MCRSPNYLVKNGLRAEPPLEEPFEGRSITDGGSGRWSSFLPNRWRCVHGGEDEEREMLIKHSFALLGSLEVQAEMAMKVLESHWGEGREGEAAFRVCGELGEDGG</sequence>
<keyword evidence="3" id="KW-1185">Reference proteome</keyword>
<name>A0A2H9ZXJ1_9ASPA</name>
<feature type="region of interest" description="Disordered" evidence="1">
    <location>
        <begin position="13"/>
        <end position="34"/>
    </location>
</feature>
<dbReference type="EMBL" id="KZ453008">
    <property type="protein sequence ID" value="PKA47993.1"/>
    <property type="molecule type" value="Genomic_DNA"/>
</dbReference>
<proteinExistence type="predicted"/>
<reference evidence="2 3" key="1">
    <citation type="journal article" date="2017" name="Nature">
        <title>The Apostasia genome and the evolution of orchids.</title>
        <authorList>
            <person name="Zhang G.Q."/>
            <person name="Liu K.W."/>
            <person name="Li Z."/>
            <person name="Lohaus R."/>
            <person name="Hsiao Y.Y."/>
            <person name="Niu S.C."/>
            <person name="Wang J.Y."/>
            <person name="Lin Y.C."/>
            <person name="Xu Q."/>
            <person name="Chen L.J."/>
            <person name="Yoshida K."/>
            <person name="Fujiwara S."/>
            <person name="Wang Z.W."/>
            <person name="Zhang Y.Q."/>
            <person name="Mitsuda N."/>
            <person name="Wang M."/>
            <person name="Liu G.H."/>
            <person name="Pecoraro L."/>
            <person name="Huang H.X."/>
            <person name="Xiao X.J."/>
            <person name="Lin M."/>
            <person name="Wu X.Y."/>
            <person name="Wu W.L."/>
            <person name="Chen Y.Y."/>
            <person name="Chang S.B."/>
            <person name="Sakamoto S."/>
            <person name="Ohme-Takagi M."/>
            <person name="Yagi M."/>
            <person name="Zeng S.J."/>
            <person name="Shen C.Y."/>
            <person name="Yeh C.M."/>
            <person name="Luo Y.B."/>
            <person name="Tsai W.C."/>
            <person name="Van de Peer Y."/>
            <person name="Liu Z.J."/>
        </authorList>
    </citation>
    <scope>NUCLEOTIDE SEQUENCE [LARGE SCALE GENOMIC DNA]</scope>
    <source>
        <strain evidence="3">cv. Shenzhen</strain>
        <tissue evidence="2">Stem</tissue>
    </source>
</reference>
<evidence type="ECO:0000256" key="1">
    <source>
        <dbReference type="SAM" id="MobiDB-lite"/>
    </source>
</evidence>
<gene>
    <name evidence="2" type="ORF">AXF42_Ash016340</name>
</gene>